<keyword evidence="3" id="KW-1185">Reference proteome</keyword>
<dbReference type="EMBL" id="MU004192">
    <property type="protein sequence ID" value="KAF2493096.1"/>
    <property type="molecule type" value="Genomic_DNA"/>
</dbReference>
<protein>
    <recommendedName>
        <fullName evidence="4">F-box domain-containing protein</fullName>
    </recommendedName>
</protein>
<organism evidence="2 3">
    <name type="scientific">Lophium mytilinum</name>
    <dbReference type="NCBI Taxonomy" id="390894"/>
    <lineage>
        <taxon>Eukaryota</taxon>
        <taxon>Fungi</taxon>
        <taxon>Dikarya</taxon>
        <taxon>Ascomycota</taxon>
        <taxon>Pezizomycotina</taxon>
        <taxon>Dothideomycetes</taxon>
        <taxon>Pleosporomycetidae</taxon>
        <taxon>Mytilinidiales</taxon>
        <taxon>Mytilinidiaceae</taxon>
        <taxon>Lophium</taxon>
    </lineage>
</organism>
<feature type="region of interest" description="Disordered" evidence="1">
    <location>
        <begin position="1"/>
        <end position="27"/>
    </location>
</feature>
<sequence>MAIFQKSFSSKHKHKQKPSPTLQEVSCSTPKPLRLTESLAEILSSMPNPTGFLRLPAELRNEIYHYCLVQDTFNDACFSSRGLIYSNLLNRSGPCSDLETNLLLVSKQVREEAYGIMYSKNTFRYPFDYDNGLRLRTNFTPAEIGRIRKLCIVIEGYDAALPDMELWSPILAQLNRLIIVAREPLDYTLSRGEKEVARRIWFDTVMTFISAHIPDSLVVDVDDGHGEEERSWIELYFPGRYRKMETIDGDLIFNRGEWA</sequence>
<evidence type="ECO:0000313" key="2">
    <source>
        <dbReference type="EMBL" id="KAF2493096.1"/>
    </source>
</evidence>
<name>A0A6A6QLZ3_9PEZI</name>
<gene>
    <name evidence="2" type="ORF">BU16DRAFT_71344</name>
</gene>
<dbReference type="Proteomes" id="UP000799750">
    <property type="component" value="Unassembled WGS sequence"/>
</dbReference>
<proteinExistence type="predicted"/>
<dbReference type="PANTHER" id="PTHR42085">
    <property type="entry name" value="F-BOX DOMAIN-CONTAINING PROTEIN"/>
    <property type="match status" value="1"/>
</dbReference>
<dbReference type="AlphaFoldDB" id="A0A6A6QLZ3"/>
<reference evidence="2" key="1">
    <citation type="journal article" date="2020" name="Stud. Mycol.">
        <title>101 Dothideomycetes genomes: a test case for predicting lifestyles and emergence of pathogens.</title>
        <authorList>
            <person name="Haridas S."/>
            <person name="Albert R."/>
            <person name="Binder M."/>
            <person name="Bloem J."/>
            <person name="Labutti K."/>
            <person name="Salamov A."/>
            <person name="Andreopoulos B."/>
            <person name="Baker S."/>
            <person name="Barry K."/>
            <person name="Bills G."/>
            <person name="Bluhm B."/>
            <person name="Cannon C."/>
            <person name="Castanera R."/>
            <person name="Culley D."/>
            <person name="Daum C."/>
            <person name="Ezra D."/>
            <person name="Gonzalez J."/>
            <person name="Henrissat B."/>
            <person name="Kuo A."/>
            <person name="Liang C."/>
            <person name="Lipzen A."/>
            <person name="Lutzoni F."/>
            <person name="Magnuson J."/>
            <person name="Mondo S."/>
            <person name="Nolan M."/>
            <person name="Ohm R."/>
            <person name="Pangilinan J."/>
            <person name="Park H.-J."/>
            <person name="Ramirez L."/>
            <person name="Alfaro M."/>
            <person name="Sun H."/>
            <person name="Tritt A."/>
            <person name="Yoshinaga Y."/>
            <person name="Zwiers L.-H."/>
            <person name="Turgeon B."/>
            <person name="Goodwin S."/>
            <person name="Spatafora J."/>
            <person name="Crous P."/>
            <person name="Grigoriev I."/>
        </authorList>
    </citation>
    <scope>NUCLEOTIDE SEQUENCE</scope>
    <source>
        <strain evidence="2">CBS 269.34</strain>
    </source>
</reference>
<evidence type="ECO:0008006" key="4">
    <source>
        <dbReference type="Google" id="ProtNLM"/>
    </source>
</evidence>
<dbReference type="PANTHER" id="PTHR42085:SF2">
    <property type="entry name" value="F-BOX DOMAIN-CONTAINING PROTEIN"/>
    <property type="match status" value="1"/>
</dbReference>
<evidence type="ECO:0000256" key="1">
    <source>
        <dbReference type="SAM" id="MobiDB-lite"/>
    </source>
</evidence>
<evidence type="ECO:0000313" key="3">
    <source>
        <dbReference type="Proteomes" id="UP000799750"/>
    </source>
</evidence>
<accession>A0A6A6QLZ3</accession>
<dbReference type="InterPro" id="IPR038883">
    <property type="entry name" value="AN11006-like"/>
</dbReference>
<dbReference type="OrthoDB" id="62952at2759"/>